<protein>
    <submittedName>
        <fullName evidence="1">Uncharacterized protein</fullName>
    </submittedName>
</protein>
<evidence type="ECO:0000313" key="2">
    <source>
        <dbReference type="Proteomes" id="UP001390339"/>
    </source>
</evidence>
<proteinExistence type="predicted"/>
<evidence type="ECO:0000313" key="1">
    <source>
        <dbReference type="EMBL" id="KAK8852014.1"/>
    </source>
</evidence>
<dbReference type="Proteomes" id="UP001390339">
    <property type="component" value="Unassembled WGS sequence"/>
</dbReference>
<comment type="caution">
    <text evidence="1">The sequence shown here is derived from an EMBL/GenBank/DDBJ whole genome shotgun (WGS) entry which is preliminary data.</text>
</comment>
<dbReference type="EMBL" id="JAPCWZ010000009">
    <property type="protein sequence ID" value="KAK8852014.1"/>
    <property type="molecule type" value="Genomic_DNA"/>
</dbReference>
<reference evidence="1 2" key="1">
    <citation type="journal article" date="2024" name="IMA Fungus">
        <title>Apiospora arundinis, a panoply of carbohydrate-active enzymes and secondary metabolites.</title>
        <authorList>
            <person name="Sorensen T."/>
            <person name="Petersen C."/>
            <person name="Muurmann A.T."/>
            <person name="Christiansen J.V."/>
            <person name="Brundto M.L."/>
            <person name="Overgaard C.K."/>
            <person name="Boysen A.T."/>
            <person name="Wollenberg R.D."/>
            <person name="Larsen T.O."/>
            <person name="Sorensen J.L."/>
            <person name="Nielsen K.L."/>
            <person name="Sondergaard T.E."/>
        </authorList>
    </citation>
    <scope>NUCLEOTIDE SEQUENCE [LARGE SCALE GENOMIC DNA]</scope>
    <source>
        <strain evidence="1 2">AAU 773</strain>
    </source>
</reference>
<organism evidence="1 2">
    <name type="scientific">Apiospora arundinis</name>
    <dbReference type="NCBI Taxonomy" id="335852"/>
    <lineage>
        <taxon>Eukaryota</taxon>
        <taxon>Fungi</taxon>
        <taxon>Dikarya</taxon>
        <taxon>Ascomycota</taxon>
        <taxon>Pezizomycotina</taxon>
        <taxon>Sordariomycetes</taxon>
        <taxon>Xylariomycetidae</taxon>
        <taxon>Amphisphaeriales</taxon>
        <taxon>Apiosporaceae</taxon>
        <taxon>Apiospora</taxon>
    </lineage>
</organism>
<sequence length="58" mass="6562">MGWIPPKQLHNMISDTTGGQISIRKELLDKARQMHSLKSLTLDELELLETTFKPVSAL</sequence>
<accession>A0ABR2HSH2</accession>
<name>A0ABR2HSH2_9PEZI</name>
<keyword evidence="2" id="KW-1185">Reference proteome</keyword>
<gene>
    <name evidence="1" type="ORF">PGQ11_014493</name>
</gene>